<organism evidence="3">
    <name type="scientific">Chaetoceros debilis</name>
    <dbReference type="NCBI Taxonomy" id="122233"/>
    <lineage>
        <taxon>Eukaryota</taxon>
        <taxon>Sar</taxon>
        <taxon>Stramenopiles</taxon>
        <taxon>Ochrophyta</taxon>
        <taxon>Bacillariophyta</taxon>
        <taxon>Coscinodiscophyceae</taxon>
        <taxon>Chaetocerotophycidae</taxon>
        <taxon>Chaetocerotales</taxon>
        <taxon>Chaetocerotaceae</taxon>
        <taxon>Chaetoceros</taxon>
    </lineage>
</organism>
<feature type="transmembrane region" description="Helical" evidence="2">
    <location>
        <begin position="462"/>
        <end position="485"/>
    </location>
</feature>
<feature type="region of interest" description="Disordered" evidence="1">
    <location>
        <begin position="217"/>
        <end position="251"/>
    </location>
</feature>
<feature type="transmembrane region" description="Helical" evidence="2">
    <location>
        <begin position="721"/>
        <end position="741"/>
    </location>
</feature>
<keyword evidence="2" id="KW-1133">Transmembrane helix</keyword>
<evidence type="ECO:0000256" key="2">
    <source>
        <dbReference type="SAM" id="Phobius"/>
    </source>
</evidence>
<sequence>MTSMIRRSTYASVLLFSAQSFNSSSRMATELAKMLVAGTHASTLSAKSASDLASSSTYAEKAKVDKFEAESLHAHAIELELESEKDVALAKADRVEADEFTTKAVSEETEADASMAEATAEEALFLEEREKGLAETAEAAREHAETETDAFMTGFCEFIPFVDLVCDVIGSVAAVGLESNAVKLTAQSAVDLSTAIAAKVKEDEAVAQMEVLHAKAASDEEASSGLSAKADEEEMKATEERLESEREEAQSEELFVQSREEIVLAEEEAAKGEEEATEEEVEMNRSLKHGLAACYHAVMAGLLSFMSMTYFAIRFLVAVIIPGGAAMVGFIPTALSMSQIHQSRNLSLRGETQIVGAGSHMIEFGKNAWNLLPKQEMTYFGMHCSVFITTLIGFQKSCGFSEKFQGLDKLDIRSRGGAILVFAVVAACLQGFLLHSMPRLLRGNQTDIKGVRNASLSELEHISWRIIGAAGVLLHSMVYLLPLFIMEAVELWLLAGKYIFTIGSNMDAGTVPSPSYAKSFMISTFLFLSALLYTYAFHHSGRAIVKTVQIEETVVQEGKNGNRSSSDHSDVNEILPLLGNAHLPKDKTTTMMMSYSSRDQSYSDNWHNSEEMIMDVESSEMLSDIAILEDQPPIATLISTTVPQVDSNLLNAYKNQTMSAFIAREEESSISETVNSALHQYIIDLKLPFEILVMTCMFVKLQECVPILWELFPQIVKGHAYISIEIGGIILLISLVFWFLVKSNHSQGHVGIWTGRLGTFVI</sequence>
<evidence type="ECO:0000313" key="3">
    <source>
        <dbReference type="EMBL" id="CAE0472882.1"/>
    </source>
</evidence>
<keyword evidence="2" id="KW-0472">Membrane</keyword>
<feature type="transmembrane region" description="Helical" evidence="2">
    <location>
        <begin position="311"/>
        <end position="335"/>
    </location>
</feature>
<name>A0A7S3QD52_9STRA</name>
<gene>
    <name evidence="3" type="ORF">CDEB00056_LOCUS17735</name>
</gene>
<evidence type="ECO:0000256" key="1">
    <source>
        <dbReference type="SAM" id="MobiDB-lite"/>
    </source>
</evidence>
<keyword evidence="2" id="KW-0812">Transmembrane</keyword>
<reference evidence="3" key="1">
    <citation type="submission" date="2021-01" db="EMBL/GenBank/DDBJ databases">
        <authorList>
            <person name="Corre E."/>
            <person name="Pelletier E."/>
            <person name="Niang G."/>
            <person name="Scheremetjew M."/>
            <person name="Finn R."/>
            <person name="Kale V."/>
            <person name="Holt S."/>
            <person name="Cochrane G."/>
            <person name="Meng A."/>
            <person name="Brown T."/>
            <person name="Cohen L."/>
        </authorList>
    </citation>
    <scope>NUCLEOTIDE SEQUENCE</scope>
    <source>
        <strain evidence="3">MM31A-1</strain>
    </source>
</reference>
<feature type="transmembrane region" description="Helical" evidence="2">
    <location>
        <begin position="377"/>
        <end position="395"/>
    </location>
</feature>
<dbReference type="EMBL" id="HBIO01023085">
    <property type="protein sequence ID" value="CAE0472882.1"/>
    <property type="molecule type" value="Transcribed_RNA"/>
</dbReference>
<feature type="transmembrane region" description="Helical" evidence="2">
    <location>
        <begin position="516"/>
        <end position="536"/>
    </location>
</feature>
<feature type="transmembrane region" description="Helical" evidence="2">
    <location>
        <begin position="415"/>
        <end position="434"/>
    </location>
</feature>
<proteinExistence type="predicted"/>
<protein>
    <submittedName>
        <fullName evidence="3">Uncharacterized protein</fullName>
    </submittedName>
</protein>
<dbReference type="AlphaFoldDB" id="A0A7S3QD52"/>
<feature type="compositionally biased region" description="Basic and acidic residues" evidence="1">
    <location>
        <begin position="235"/>
        <end position="249"/>
    </location>
</feature>
<accession>A0A7S3QD52</accession>